<evidence type="ECO:0000256" key="1">
    <source>
        <dbReference type="ARBA" id="ARBA00023015"/>
    </source>
</evidence>
<evidence type="ECO:0000259" key="5">
    <source>
        <dbReference type="PROSITE" id="PS50043"/>
    </source>
</evidence>
<dbReference type="SUPFAM" id="SSF52172">
    <property type="entry name" value="CheY-like"/>
    <property type="match status" value="1"/>
</dbReference>
<evidence type="ECO:0000313" key="7">
    <source>
        <dbReference type="EMBL" id="PDT00699.1"/>
    </source>
</evidence>
<dbReference type="InterPro" id="IPR011006">
    <property type="entry name" value="CheY-like_superfamily"/>
</dbReference>
<feature type="domain" description="Response regulatory" evidence="6">
    <location>
        <begin position="6"/>
        <end position="120"/>
    </location>
</feature>
<keyword evidence="1" id="KW-0805">Transcription regulation</keyword>
<dbReference type="GO" id="GO:0000160">
    <property type="term" value="P:phosphorelay signal transduction system"/>
    <property type="evidence" value="ECO:0007669"/>
    <property type="project" value="InterPro"/>
</dbReference>
<dbReference type="InterPro" id="IPR000792">
    <property type="entry name" value="Tscrpt_reg_LuxR_C"/>
</dbReference>
<organism evidence="7 8">
    <name type="scientific">Rhizobium chutanense</name>
    <dbReference type="NCBI Taxonomy" id="2035448"/>
    <lineage>
        <taxon>Bacteria</taxon>
        <taxon>Pseudomonadati</taxon>
        <taxon>Pseudomonadota</taxon>
        <taxon>Alphaproteobacteria</taxon>
        <taxon>Hyphomicrobiales</taxon>
        <taxon>Rhizobiaceae</taxon>
        <taxon>Rhizobium/Agrobacterium group</taxon>
        <taxon>Rhizobium</taxon>
    </lineage>
</organism>
<dbReference type="Pfam" id="PF00072">
    <property type="entry name" value="Response_reg"/>
    <property type="match status" value="1"/>
</dbReference>
<keyword evidence="2 7" id="KW-0238">DNA-binding</keyword>
<dbReference type="SUPFAM" id="SSF46894">
    <property type="entry name" value="C-terminal effector domain of the bipartite response regulators"/>
    <property type="match status" value="1"/>
</dbReference>
<dbReference type="PROSITE" id="PS50043">
    <property type="entry name" value="HTH_LUXR_2"/>
    <property type="match status" value="1"/>
</dbReference>
<keyword evidence="3" id="KW-0804">Transcription</keyword>
<dbReference type="GO" id="GO:0003677">
    <property type="term" value="F:DNA binding"/>
    <property type="evidence" value="ECO:0007669"/>
    <property type="project" value="UniProtKB-KW"/>
</dbReference>
<feature type="domain" description="HTH luxR-type" evidence="5">
    <location>
        <begin position="134"/>
        <end position="199"/>
    </location>
</feature>
<dbReference type="Proteomes" id="UP000220768">
    <property type="component" value="Unassembled WGS sequence"/>
</dbReference>
<dbReference type="InterPro" id="IPR016032">
    <property type="entry name" value="Sig_transdc_resp-reg_C-effctor"/>
</dbReference>
<name>A0A2A6J3C5_9HYPH</name>
<keyword evidence="8" id="KW-1185">Reference proteome</keyword>
<evidence type="ECO:0000256" key="4">
    <source>
        <dbReference type="PROSITE-ProRule" id="PRU00169"/>
    </source>
</evidence>
<evidence type="ECO:0000313" key="8">
    <source>
        <dbReference type="Proteomes" id="UP000220768"/>
    </source>
</evidence>
<dbReference type="AlphaFoldDB" id="A0A2A6J3C5"/>
<dbReference type="GO" id="GO:0006355">
    <property type="term" value="P:regulation of DNA-templated transcription"/>
    <property type="evidence" value="ECO:0007669"/>
    <property type="project" value="InterPro"/>
</dbReference>
<dbReference type="CDD" id="cd06170">
    <property type="entry name" value="LuxR_C_like"/>
    <property type="match status" value="1"/>
</dbReference>
<dbReference type="SMART" id="SM00448">
    <property type="entry name" value="REC"/>
    <property type="match status" value="1"/>
</dbReference>
<dbReference type="PROSITE" id="PS50110">
    <property type="entry name" value="RESPONSE_REGULATORY"/>
    <property type="match status" value="1"/>
</dbReference>
<dbReference type="PROSITE" id="PS00622">
    <property type="entry name" value="HTH_LUXR_1"/>
    <property type="match status" value="1"/>
</dbReference>
<comment type="caution">
    <text evidence="4">Lacks conserved residue(s) required for the propagation of feature annotation.</text>
</comment>
<protein>
    <submittedName>
        <fullName evidence="7">DNA-binding response regulator</fullName>
    </submittedName>
</protein>
<dbReference type="PANTHER" id="PTHR44688:SF16">
    <property type="entry name" value="DNA-BINDING TRANSCRIPTIONAL ACTIVATOR DEVR_DOSR"/>
    <property type="match status" value="1"/>
</dbReference>
<dbReference type="EMBL" id="NWSV01000032">
    <property type="protein sequence ID" value="PDT00699.1"/>
    <property type="molecule type" value="Genomic_DNA"/>
</dbReference>
<dbReference type="InterPro" id="IPR036388">
    <property type="entry name" value="WH-like_DNA-bd_sf"/>
</dbReference>
<dbReference type="SMART" id="SM00421">
    <property type="entry name" value="HTH_LUXR"/>
    <property type="match status" value="1"/>
</dbReference>
<dbReference type="Pfam" id="PF00196">
    <property type="entry name" value="GerE"/>
    <property type="match status" value="1"/>
</dbReference>
<reference evidence="7 8" key="1">
    <citation type="submission" date="2017-09" db="EMBL/GenBank/DDBJ databases">
        <title>Comparative genomics of rhizobia isolated from Phaseolus vulgaris in China.</title>
        <authorList>
            <person name="Tong W."/>
        </authorList>
    </citation>
    <scope>NUCLEOTIDE SEQUENCE [LARGE SCALE GENOMIC DNA]</scope>
    <source>
        <strain evidence="7 8">C5</strain>
    </source>
</reference>
<proteinExistence type="predicted"/>
<accession>A0A2A6J3C5</accession>
<dbReference type="Gene3D" id="1.10.10.10">
    <property type="entry name" value="Winged helix-like DNA-binding domain superfamily/Winged helix DNA-binding domain"/>
    <property type="match status" value="1"/>
</dbReference>
<evidence type="ECO:0000256" key="2">
    <source>
        <dbReference type="ARBA" id="ARBA00023125"/>
    </source>
</evidence>
<dbReference type="InterPro" id="IPR001789">
    <property type="entry name" value="Sig_transdc_resp-reg_receiver"/>
</dbReference>
<gene>
    <name evidence="7" type="primary">fixJ</name>
    <name evidence="7" type="ORF">CO666_29280</name>
</gene>
<dbReference type="Gene3D" id="3.40.50.2300">
    <property type="match status" value="1"/>
</dbReference>
<evidence type="ECO:0000259" key="6">
    <source>
        <dbReference type="PROSITE" id="PS50110"/>
    </source>
</evidence>
<dbReference type="PANTHER" id="PTHR44688">
    <property type="entry name" value="DNA-BINDING TRANSCRIPTIONAL ACTIVATOR DEVR_DOSR"/>
    <property type="match status" value="1"/>
</dbReference>
<evidence type="ECO:0000256" key="3">
    <source>
        <dbReference type="ARBA" id="ARBA00023163"/>
    </source>
</evidence>
<comment type="caution">
    <text evidence="7">The sequence shown here is derived from an EMBL/GenBank/DDBJ whole genome shotgun (WGS) entry which is preliminary data.</text>
</comment>
<sequence>MQNDITVHIVDDEEEVRKSLTFLLVCAGFAVRAHTSAAAFLDQPLSEGKCCLLTELPMQGVDGVELLECLKARHNGIPAIVISGDGDIALAVQAMKAGAVDFIEKPFKDDVLIAAIKEATAHSDISEEQRDEVVLARIHQLTQREQQVLSGIVDGLQNKQIAFELGISARTVEVHRANVMAKMKARNLPQLMKMVIPLRPSGNTWLRSAS</sequence>
<dbReference type="PRINTS" id="PR00038">
    <property type="entry name" value="HTHLUXR"/>
</dbReference>
<dbReference type="RefSeq" id="WP_097615516.1">
    <property type="nucleotide sequence ID" value="NZ_NWSV01000032.1"/>
</dbReference>